<sequence length="403" mass="45638">MTYQPPFKRDPGPSSVKQTHFLPLPPSTHDLPPPPAYHLPALITTYSHLPDRSISHDDTSMTYYRPAPIGCDLSYGFERRTERDEEVDEHLDGLCESLEKVEREGQGKGERRGGVITWRGMITRIMTAPFEDRDGWQMTAIALDGSVYLELYDPSEARARKRQQESSWALQSYMGYAFESFSTVSRDHTDEENAVKGWGGDVNTNVQWCNVIRSAIGEIPLCLGGEVDCVRSEIGSSYPGLSETMELKTNKIIENERQDAVFHKKLLKHWAQSWLLGVPEIQVGFRDDAGILRSQKRFETESIPRFIAALPNPPWSTPPALHFLHAVLSLVTTHVLPTDPLVTQPEVRSSVQDKLPPATVWRLSFVPRRGVELYKIGEVGVDETDRWGGVLKEDYVRWRLGQI</sequence>
<dbReference type="InterPro" id="IPR039039">
    <property type="entry name" value="RAI1-like_fam"/>
</dbReference>
<dbReference type="EMBL" id="JBCAWK010000014">
    <property type="protein sequence ID" value="KAK8844162.1"/>
    <property type="molecule type" value="Genomic_DNA"/>
</dbReference>
<dbReference type="PANTHER" id="PTHR12395">
    <property type="entry name" value="DOM-3 RELATED"/>
    <property type="match status" value="1"/>
</dbReference>
<dbReference type="EC" id="3.6.1.-" evidence="6"/>
<dbReference type="AlphaFoldDB" id="A0AAW0YR16"/>
<keyword evidence="6" id="KW-0540">Nuclease</keyword>
<dbReference type="GO" id="GO:0005634">
    <property type="term" value="C:nucleus"/>
    <property type="evidence" value="ECO:0007669"/>
    <property type="project" value="UniProtKB-SubCell"/>
</dbReference>
<dbReference type="GO" id="GO:0034353">
    <property type="term" value="F:mRNA 5'-diphosphatase activity"/>
    <property type="evidence" value="ECO:0007669"/>
    <property type="project" value="TreeGrafter"/>
</dbReference>
<comment type="subcellular location">
    <subcellularLocation>
        <location evidence="6">Nucleus</location>
    </subcellularLocation>
</comment>
<evidence type="ECO:0000256" key="2">
    <source>
        <dbReference type="ARBA" id="ARBA00006562"/>
    </source>
</evidence>
<feature type="region of interest" description="Disordered" evidence="7">
    <location>
        <begin position="1"/>
        <end position="31"/>
    </location>
</feature>
<dbReference type="GO" id="GO:0005829">
    <property type="term" value="C:cytosol"/>
    <property type="evidence" value="ECO:0007669"/>
    <property type="project" value="TreeGrafter"/>
</dbReference>
<evidence type="ECO:0000256" key="5">
    <source>
        <dbReference type="ARBA" id="ARBA00048124"/>
    </source>
</evidence>
<comment type="function">
    <text evidence="6">Decapping enzyme for NAD-capped RNAs: specifically hydrolyzes the nicotinamide adenine dinucleotide (NAD) cap from a subset of RNAs by removing the entire NAD moiety from the 5'-end of an NAD-capped RNA.</text>
</comment>
<keyword evidence="10" id="KW-1185">Reference proteome</keyword>
<keyword evidence="6" id="KW-0539">Nucleus</keyword>
<keyword evidence="6" id="KW-0378">Hydrolase</keyword>
<dbReference type="GO" id="GO:0004518">
    <property type="term" value="F:nuclease activity"/>
    <property type="evidence" value="ECO:0007669"/>
    <property type="project" value="UniProtKB-KW"/>
</dbReference>
<organism evidence="9 10">
    <name type="scientific">Kwoniella newhampshirensis</name>
    <dbReference type="NCBI Taxonomy" id="1651941"/>
    <lineage>
        <taxon>Eukaryota</taxon>
        <taxon>Fungi</taxon>
        <taxon>Dikarya</taxon>
        <taxon>Basidiomycota</taxon>
        <taxon>Agaricomycotina</taxon>
        <taxon>Tremellomycetes</taxon>
        <taxon>Tremellales</taxon>
        <taxon>Cryptococcaceae</taxon>
        <taxon>Kwoniella</taxon>
    </lineage>
</organism>
<comment type="similarity">
    <text evidence="2 6">Belongs to the DXO/Dom3Z family.</text>
</comment>
<dbReference type="Proteomes" id="UP001388673">
    <property type="component" value="Unassembled WGS sequence"/>
</dbReference>
<accession>A0AAW0YR16</accession>
<reference evidence="9 10" key="1">
    <citation type="journal article" date="2024" name="bioRxiv">
        <title>Comparative genomics of Cryptococcus and Kwoniella reveals pathogenesis evolution and contrasting karyotype dynamics via intercentromeric recombination or chromosome fusion.</title>
        <authorList>
            <person name="Coelho M.A."/>
            <person name="David-Palma M."/>
            <person name="Shea T."/>
            <person name="Bowers K."/>
            <person name="McGinley-Smith S."/>
            <person name="Mohammad A.W."/>
            <person name="Gnirke A."/>
            <person name="Yurkov A.M."/>
            <person name="Nowrousian M."/>
            <person name="Sun S."/>
            <person name="Cuomo C.A."/>
            <person name="Heitman J."/>
        </authorList>
    </citation>
    <scope>NUCLEOTIDE SEQUENCE [LARGE SCALE GENOMIC DNA]</scope>
    <source>
        <strain evidence="9 10">CBS 13917</strain>
    </source>
</reference>
<feature type="domain" description="RAI1-like" evidence="8">
    <location>
        <begin position="40"/>
        <end position="386"/>
    </location>
</feature>
<dbReference type="GO" id="GO:0110155">
    <property type="term" value="P:NAD-cap decapping"/>
    <property type="evidence" value="ECO:0007669"/>
    <property type="project" value="TreeGrafter"/>
</dbReference>
<dbReference type="KEGG" id="kne:92184214"/>
<evidence type="ECO:0000256" key="7">
    <source>
        <dbReference type="SAM" id="MobiDB-lite"/>
    </source>
</evidence>
<protein>
    <recommendedName>
        <fullName evidence="6">Decapping nuclease</fullName>
        <ecNumber evidence="6">3.6.1.-</ecNumber>
    </recommendedName>
</protein>
<keyword evidence="6" id="KW-0479">Metal-binding</keyword>
<dbReference type="GeneID" id="92184214"/>
<evidence type="ECO:0000259" key="8">
    <source>
        <dbReference type="Pfam" id="PF08652"/>
    </source>
</evidence>
<dbReference type="GO" id="GO:0000956">
    <property type="term" value="P:nuclear-transcribed mRNA catabolic process"/>
    <property type="evidence" value="ECO:0007669"/>
    <property type="project" value="TreeGrafter"/>
</dbReference>
<proteinExistence type="inferred from homology"/>
<dbReference type="InterPro" id="IPR013961">
    <property type="entry name" value="RAI1"/>
</dbReference>
<evidence type="ECO:0000256" key="6">
    <source>
        <dbReference type="RuleBase" id="RU367113"/>
    </source>
</evidence>
<gene>
    <name evidence="9" type="ORF">IAR55_006956</name>
</gene>
<dbReference type="GO" id="GO:0000166">
    <property type="term" value="F:nucleotide binding"/>
    <property type="evidence" value="ECO:0007669"/>
    <property type="project" value="UniProtKB-KW"/>
</dbReference>
<comment type="catalytic activity">
    <reaction evidence="5">
        <text>a 5'-end NAD(+)-phospho-ribonucleoside in mRNA + H2O = a 5'-end phospho-ribonucleoside in mRNA + NAD(+) + H(+)</text>
        <dbReference type="Rhea" id="RHEA:60880"/>
        <dbReference type="Rhea" id="RHEA-COMP:15692"/>
        <dbReference type="Rhea" id="RHEA-COMP:15698"/>
        <dbReference type="ChEBI" id="CHEBI:15377"/>
        <dbReference type="ChEBI" id="CHEBI:15378"/>
        <dbReference type="ChEBI" id="CHEBI:57540"/>
        <dbReference type="ChEBI" id="CHEBI:138282"/>
        <dbReference type="ChEBI" id="CHEBI:144029"/>
    </reaction>
    <physiologicalReaction direction="left-to-right" evidence="5">
        <dbReference type="Rhea" id="RHEA:60881"/>
    </physiologicalReaction>
</comment>
<comment type="caution">
    <text evidence="9">The sequence shown here is derived from an EMBL/GenBank/DDBJ whole genome shotgun (WGS) entry which is preliminary data.</text>
</comment>
<dbReference type="GO" id="GO:0003723">
    <property type="term" value="F:RNA binding"/>
    <property type="evidence" value="ECO:0007669"/>
    <property type="project" value="UniProtKB-KW"/>
</dbReference>
<dbReference type="PANTHER" id="PTHR12395:SF9">
    <property type="entry name" value="DECAPPING AND EXORIBONUCLEASE PROTEIN"/>
    <property type="match status" value="1"/>
</dbReference>
<evidence type="ECO:0000256" key="1">
    <source>
        <dbReference type="ARBA" id="ARBA00001968"/>
    </source>
</evidence>
<dbReference type="RefSeq" id="XP_066799726.1">
    <property type="nucleotide sequence ID" value="XM_066950034.1"/>
</dbReference>
<name>A0AAW0YR16_9TREE</name>
<comment type="cofactor">
    <cofactor evidence="1 6">
        <name>a divalent metal cation</name>
        <dbReference type="ChEBI" id="CHEBI:60240"/>
    </cofactor>
</comment>
<dbReference type="Pfam" id="PF08652">
    <property type="entry name" value="RAI1"/>
    <property type="match status" value="1"/>
</dbReference>
<evidence type="ECO:0000256" key="4">
    <source>
        <dbReference type="ARBA" id="ARBA00044692"/>
    </source>
</evidence>
<evidence type="ECO:0000313" key="10">
    <source>
        <dbReference type="Proteomes" id="UP001388673"/>
    </source>
</evidence>
<keyword evidence="6" id="KW-0694">RNA-binding</keyword>
<comment type="catalytic activity">
    <reaction evidence="4">
        <text>a 5'-end triphospho-ribonucleoside in mRNA + H2O = a 5'-end phospho-ribonucleoside in mRNA + diphosphate + H(+)</text>
        <dbReference type="Rhea" id="RHEA:78683"/>
        <dbReference type="Rhea" id="RHEA-COMP:15692"/>
        <dbReference type="Rhea" id="RHEA-COMP:17164"/>
        <dbReference type="ChEBI" id="CHEBI:15377"/>
        <dbReference type="ChEBI" id="CHEBI:15378"/>
        <dbReference type="ChEBI" id="CHEBI:33019"/>
        <dbReference type="ChEBI" id="CHEBI:138282"/>
        <dbReference type="ChEBI" id="CHEBI:167618"/>
    </reaction>
    <physiologicalReaction direction="left-to-right" evidence="4">
        <dbReference type="Rhea" id="RHEA:78684"/>
    </physiologicalReaction>
</comment>
<evidence type="ECO:0000313" key="9">
    <source>
        <dbReference type="EMBL" id="KAK8844162.1"/>
    </source>
</evidence>
<dbReference type="GO" id="GO:0046872">
    <property type="term" value="F:metal ion binding"/>
    <property type="evidence" value="ECO:0007669"/>
    <property type="project" value="UniProtKB-KW"/>
</dbReference>
<keyword evidence="6" id="KW-0547">Nucleotide-binding</keyword>
<comment type="catalytic activity">
    <reaction evidence="3">
        <text>a 5'-end (N(7)-methyl 5'-triphosphoguanosine)-ribonucleoside-ribonucleotide in mRNA + H2O = a (N(7)-methyl 5'-triphosphoguanosine)-nucleoside + a 5'-end phospho-ribonucleoside in mRNA + H(+)</text>
        <dbReference type="Rhea" id="RHEA:66928"/>
        <dbReference type="Rhea" id="RHEA-COMP:15692"/>
        <dbReference type="Rhea" id="RHEA-COMP:17313"/>
        <dbReference type="ChEBI" id="CHEBI:15377"/>
        <dbReference type="ChEBI" id="CHEBI:15378"/>
        <dbReference type="ChEBI" id="CHEBI:138282"/>
        <dbReference type="ChEBI" id="CHEBI:172876"/>
        <dbReference type="ChEBI" id="CHEBI:172877"/>
    </reaction>
    <physiologicalReaction direction="left-to-right" evidence="3">
        <dbReference type="Rhea" id="RHEA:66929"/>
    </physiologicalReaction>
</comment>
<evidence type="ECO:0000256" key="3">
    <source>
        <dbReference type="ARBA" id="ARBA00044676"/>
    </source>
</evidence>